<evidence type="ECO:0000256" key="1">
    <source>
        <dbReference type="ARBA" id="ARBA00010062"/>
    </source>
</evidence>
<dbReference type="Gene3D" id="3.40.50.2300">
    <property type="match status" value="2"/>
</dbReference>
<evidence type="ECO:0000313" key="4">
    <source>
        <dbReference type="EMBL" id="MFC3323673.1"/>
    </source>
</evidence>
<accession>A0ABV7MP43</accession>
<dbReference type="PANTHER" id="PTHR47628">
    <property type="match status" value="1"/>
</dbReference>
<evidence type="ECO:0000259" key="3">
    <source>
        <dbReference type="Pfam" id="PF13458"/>
    </source>
</evidence>
<dbReference type="InterPro" id="IPR028082">
    <property type="entry name" value="Peripla_BP_I"/>
</dbReference>
<protein>
    <submittedName>
        <fullName evidence="4">Substrate-binding domain-containing protein</fullName>
    </submittedName>
</protein>
<dbReference type="CDD" id="cd06358">
    <property type="entry name" value="PBP1_NHase"/>
    <property type="match status" value="1"/>
</dbReference>
<comment type="similarity">
    <text evidence="1">Belongs to the leucine-binding protein family.</text>
</comment>
<keyword evidence="5" id="KW-1185">Reference proteome</keyword>
<comment type="caution">
    <text evidence="4">The sequence shown here is derived from an EMBL/GenBank/DDBJ whole genome shotgun (WGS) entry which is preliminary data.</text>
</comment>
<dbReference type="PANTHER" id="PTHR47628:SF1">
    <property type="entry name" value="ALIPHATIC AMIDASE EXPRESSION-REGULATING PROTEIN"/>
    <property type="match status" value="1"/>
</dbReference>
<evidence type="ECO:0000256" key="2">
    <source>
        <dbReference type="ARBA" id="ARBA00022729"/>
    </source>
</evidence>
<dbReference type="RefSeq" id="WP_378980275.1">
    <property type="nucleotide sequence ID" value="NZ_JBHRVD010000001.1"/>
</dbReference>
<dbReference type="Pfam" id="PF13458">
    <property type="entry name" value="Peripla_BP_6"/>
    <property type="match status" value="1"/>
</dbReference>
<organism evidence="4 5">
    <name type="scientific">Mesorhizobium cantuariense</name>
    <dbReference type="NCBI Taxonomy" id="1300275"/>
    <lineage>
        <taxon>Bacteria</taxon>
        <taxon>Pseudomonadati</taxon>
        <taxon>Pseudomonadota</taxon>
        <taxon>Alphaproteobacteria</taxon>
        <taxon>Hyphomicrobiales</taxon>
        <taxon>Phyllobacteriaceae</taxon>
        <taxon>Mesorhizobium</taxon>
    </lineage>
</organism>
<feature type="domain" description="Leucine-binding protein" evidence="3">
    <location>
        <begin position="59"/>
        <end position="394"/>
    </location>
</feature>
<name>A0ABV7MP43_9HYPH</name>
<evidence type="ECO:0000313" key="5">
    <source>
        <dbReference type="Proteomes" id="UP001595648"/>
    </source>
</evidence>
<sequence length="408" mass="44214">MAPAGRVSSARHSADRVEVGRCVPGQADSLARAVRPVKTRRWNVGHSDTHSFRVVPKRPVRIGLLVPFQGADAIWGPSCQYSAVLAAAEINERGGILGRQVELLAADAGGSPAAVVERARELVERDGAEVLVGVHLSSVRVALSEAFAGRIPYVFAPLYEGGEERAGVFAIGDVPEQQFPGPVRWLMENRKARRWFLVGNDYVWPRASHQWVRRFIEENGGEVVGEEYAGIGQGRTERLIDLVAEASPDIVFESLVGAECVPFNRGFADRGLSQSIIRFSGAIEENTLMAIGAENTANLYCAAGYFNALATPDNLRFLKRYREAFGLTAPVQGVLSEACYEALQFLHAMANKAQSLSTVHLTAALEGLKYRGARGEVVIRNGSACGATFLARADGTEFQVLQAFNCLD</sequence>
<proteinExistence type="inferred from homology"/>
<dbReference type="SUPFAM" id="SSF53822">
    <property type="entry name" value="Periplasmic binding protein-like I"/>
    <property type="match status" value="1"/>
</dbReference>
<dbReference type="InterPro" id="IPR028081">
    <property type="entry name" value="Leu-bd"/>
</dbReference>
<dbReference type="Proteomes" id="UP001595648">
    <property type="component" value="Unassembled WGS sequence"/>
</dbReference>
<keyword evidence="2" id="KW-0732">Signal</keyword>
<gene>
    <name evidence="4" type="ORF">ACFOJ9_18145</name>
</gene>
<dbReference type="EMBL" id="JBHRVD010000001">
    <property type="protein sequence ID" value="MFC3323673.1"/>
    <property type="molecule type" value="Genomic_DNA"/>
</dbReference>
<reference evidence="5" key="1">
    <citation type="journal article" date="2019" name="Int. J. Syst. Evol. Microbiol.">
        <title>The Global Catalogue of Microorganisms (GCM) 10K type strain sequencing project: providing services to taxonomists for standard genome sequencing and annotation.</title>
        <authorList>
            <consortium name="The Broad Institute Genomics Platform"/>
            <consortium name="The Broad Institute Genome Sequencing Center for Infectious Disease"/>
            <person name="Wu L."/>
            <person name="Ma J."/>
        </authorList>
    </citation>
    <scope>NUCLEOTIDE SEQUENCE [LARGE SCALE GENOMIC DNA]</scope>
    <source>
        <strain evidence="5">ICMP 19515</strain>
    </source>
</reference>